<dbReference type="InterPro" id="IPR008979">
    <property type="entry name" value="Galactose-bd-like_sf"/>
</dbReference>
<dbReference type="AlphaFoldDB" id="A0A8W8M3A3"/>
<evidence type="ECO:0000313" key="3">
    <source>
        <dbReference type="Proteomes" id="UP000005408"/>
    </source>
</evidence>
<reference evidence="2" key="1">
    <citation type="submission" date="2022-08" db="UniProtKB">
        <authorList>
            <consortium name="EnsemblMetazoa"/>
        </authorList>
    </citation>
    <scope>IDENTIFICATION</scope>
    <source>
        <strain evidence="2">05x7-T-G4-1.051#20</strain>
    </source>
</reference>
<keyword evidence="3" id="KW-1185">Reference proteome</keyword>
<dbReference type="Gene3D" id="2.60.120.260">
    <property type="entry name" value="Galactose-binding domain-like"/>
    <property type="match status" value="1"/>
</dbReference>
<keyword evidence="1" id="KW-0732">Signal</keyword>
<feature type="chain" id="PRO_5036491232" description="Fucolectin tachylectin-4 pentraxin-1 domain-containing protein" evidence="1">
    <location>
        <begin position="23"/>
        <end position="274"/>
    </location>
</feature>
<dbReference type="Proteomes" id="UP000005408">
    <property type="component" value="Unassembled WGS sequence"/>
</dbReference>
<evidence type="ECO:0000256" key="1">
    <source>
        <dbReference type="SAM" id="SignalP"/>
    </source>
</evidence>
<dbReference type="EnsemblMetazoa" id="G31434.1">
    <property type="protein sequence ID" value="G31434.1:cds"/>
    <property type="gene ID" value="G31434"/>
</dbReference>
<sequence length="274" mass="31268">MQFQFLKSIIVCILAMLQLSRNKQSRCSTLTIYEKFIGSLHEDRAKPLWEIEKESVGLAMHFCFSQCESDQRCVGIEICTIRPDLARCRGCCEWYVIAKDGGLPINATDDCKYFELSRDSVESRGSRLTVNSKLSAVTSSTNIDEYETTQLASDDLDGVYGNDCYRNNVFSFVNEKSPWLEVTWSRTITIWRIIIYNRVDCCDYRLVNLNVTYKNNGVAGICSFYPGLLSHDGDIVLFYCPSEANATSVKLQIQSKSKELIKLNFCEVEIYKKS</sequence>
<accession>A0A8W8M3A3</accession>
<feature type="signal peptide" evidence="1">
    <location>
        <begin position="1"/>
        <end position="22"/>
    </location>
</feature>
<organism evidence="2 3">
    <name type="scientific">Magallana gigas</name>
    <name type="common">Pacific oyster</name>
    <name type="synonym">Crassostrea gigas</name>
    <dbReference type="NCBI Taxonomy" id="29159"/>
    <lineage>
        <taxon>Eukaryota</taxon>
        <taxon>Metazoa</taxon>
        <taxon>Spiralia</taxon>
        <taxon>Lophotrochozoa</taxon>
        <taxon>Mollusca</taxon>
        <taxon>Bivalvia</taxon>
        <taxon>Autobranchia</taxon>
        <taxon>Pteriomorphia</taxon>
        <taxon>Ostreida</taxon>
        <taxon>Ostreoidea</taxon>
        <taxon>Ostreidae</taxon>
        <taxon>Magallana</taxon>
    </lineage>
</organism>
<protein>
    <recommendedName>
        <fullName evidence="4">Fucolectin tachylectin-4 pentraxin-1 domain-containing protein</fullName>
    </recommendedName>
</protein>
<name>A0A8W8M3A3_MAGGI</name>
<proteinExistence type="predicted"/>
<evidence type="ECO:0000313" key="2">
    <source>
        <dbReference type="EnsemblMetazoa" id="G31434.1:cds"/>
    </source>
</evidence>
<evidence type="ECO:0008006" key="4">
    <source>
        <dbReference type="Google" id="ProtNLM"/>
    </source>
</evidence>
<dbReference type="SUPFAM" id="SSF49785">
    <property type="entry name" value="Galactose-binding domain-like"/>
    <property type="match status" value="1"/>
</dbReference>